<evidence type="ECO:0000313" key="9">
    <source>
        <dbReference type="EMBL" id="GGP78735.1"/>
    </source>
</evidence>
<dbReference type="Gene3D" id="1.20.1720.10">
    <property type="entry name" value="Multidrug resistance protein D"/>
    <property type="match status" value="1"/>
</dbReference>
<evidence type="ECO:0000256" key="6">
    <source>
        <dbReference type="ARBA" id="ARBA00023136"/>
    </source>
</evidence>
<reference evidence="9" key="2">
    <citation type="submission" date="2020-09" db="EMBL/GenBank/DDBJ databases">
        <authorList>
            <person name="Sun Q."/>
            <person name="Ohkuma M."/>
        </authorList>
    </citation>
    <scope>NUCLEOTIDE SEQUENCE</scope>
    <source>
        <strain evidence="9">JCM 3313</strain>
    </source>
</reference>
<feature type="transmembrane region" description="Helical" evidence="7">
    <location>
        <begin position="340"/>
        <end position="364"/>
    </location>
</feature>
<evidence type="ECO:0000256" key="3">
    <source>
        <dbReference type="ARBA" id="ARBA00022475"/>
    </source>
</evidence>
<feature type="transmembrane region" description="Helical" evidence="7">
    <location>
        <begin position="314"/>
        <end position="334"/>
    </location>
</feature>
<dbReference type="PANTHER" id="PTHR42718:SF46">
    <property type="entry name" value="BLR6921 PROTEIN"/>
    <property type="match status" value="1"/>
</dbReference>
<dbReference type="AlphaFoldDB" id="A0A918ASN9"/>
<dbReference type="GO" id="GO:0022857">
    <property type="term" value="F:transmembrane transporter activity"/>
    <property type="evidence" value="ECO:0007669"/>
    <property type="project" value="InterPro"/>
</dbReference>
<feature type="transmembrane region" description="Helical" evidence="7">
    <location>
        <begin position="37"/>
        <end position="55"/>
    </location>
</feature>
<proteinExistence type="predicted"/>
<comment type="subcellular location">
    <subcellularLocation>
        <location evidence="1">Cell membrane</location>
        <topology evidence="1">Multi-pass membrane protein</topology>
    </subcellularLocation>
</comment>
<dbReference type="Proteomes" id="UP000639606">
    <property type="component" value="Unassembled WGS sequence"/>
</dbReference>
<feature type="transmembrane region" description="Helical" evidence="7">
    <location>
        <begin position="67"/>
        <end position="86"/>
    </location>
</feature>
<feature type="domain" description="Major facilitator superfamily (MFS) profile" evidence="8">
    <location>
        <begin position="1"/>
        <end position="437"/>
    </location>
</feature>
<feature type="transmembrane region" description="Helical" evidence="7">
    <location>
        <begin position="92"/>
        <end position="113"/>
    </location>
</feature>
<keyword evidence="5 7" id="KW-1133">Transmembrane helix</keyword>
<organism evidence="9 10">
    <name type="scientific">Saccharothrix coeruleofusca</name>
    <dbReference type="NCBI Taxonomy" id="33919"/>
    <lineage>
        <taxon>Bacteria</taxon>
        <taxon>Bacillati</taxon>
        <taxon>Actinomycetota</taxon>
        <taxon>Actinomycetes</taxon>
        <taxon>Pseudonocardiales</taxon>
        <taxon>Pseudonocardiaceae</taxon>
        <taxon>Saccharothrix</taxon>
    </lineage>
</organism>
<keyword evidence="3" id="KW-1003">Cell membrane</keyword>
<name>A0A918ASN9_9PSEU</name>
<feature type="transmembrane region" description="Helical" evidence="7">
    <location>
        <begin position="210"/>
        <end position="229"/>
    </location>
</feature>
<dbReference type="GO" id="GO:0005886">
    <property type="term" value="C:plasma membrane"/>
    <property type="evidence" value="ECO:0007669"/>
    <property type="project" value="UniProtKB-SubCell"/>
</dbReference>
<dbReference type="InterPro" id="IPR036259">
    <property type="entry name" value="MFS_trans_sf"/>
</dbReference>
<reference evidence="9" key="1">
    <citation type="journal article" date="2014" name="Int. J. Syst. Evol. Microbiol.">
        <title>Complete genome sequence of Corynebacterium casei LMG S-19264T (=DSM 44701T), isolated from a smear-ripened cheese.</title>
        <authorList>
            <consortium name="US DOE Joint Genome Institute (JGI-PGF)"/>
            <person name="Walter F."/>
            <person name="Albersmeier A."/>
            <person name="Kalinowski J."/>
            <person name="Ruckert C."/>
        </authorList>
    </citation>
    <scope>NUCLEOTIDE SEQUENCE</scope>
    <source>
        <strain evidence="9">JCM 3313</strain>
    </source>
</reference>
<dbReference type="Pfam" id="PF07690">
    <property type="entry name" value="MFS_1"/>
    <property type="match status" value="1"/>
</dbReference>
<evidence type="ECO:0000259" key="8">
    <source>
        <dbReference type="PROSITE" id="PS50850"/>
    </source>
</evidence>
<feature type="transmembrane region" description="Helical" evidence="7">
    <location>
        <begin position="385"/>
        <end position="405"/>
    </location>
</feature>
<evidence type="ECO:0000256" key="2">
    <source>
        <dbReference type="ARBA" id="ARBA00022448"/>
    </source>
</evidence>
<keyword evidence="2" id="KW-0813">Transport</keyword>
<accession>A0A918ASN9</accession>
<evidence type="ECO:0000256" key="5">
    <source>
        <dbReference type="ARBA" id="ARBA00022989"/>
    </source>
</evidence>
<dbReference type="EMBL" id="BMRG01000018">
    <property type="protein sequence ID" value="GGP78735.1"/>
    <property type="molecule type" value="Genomic_DNA"/>
</dbReference>
<feature type="transmembrane region" description="Helical" evidence="7">
    <location>
        <begin position="411"/>
        <end position="432"/>
    </location>
</feature>
<dbReference type="InterPro" id="IPR011701">
    <property type="entry name" value="MFS"/>
</dbReference>
<dbReference type="PROSITE" id="PS50850">
    <property type="entry name" value="MFS"/>
    <property type="match status" value="1"/>
</dbReference>
<protein>
    <submittedName>
        <fullName evidence="9">MFS transporter</fullName>
    </submittedName>
</protein>
<evidence type="ECO:0000313" key="10">
    <source>
        <dbReference type="Proteomes" id="UP000639606"/>
    </source>
</evidence>
<feature type="transmembrane region" description="Helical" evidence="7">
    <location>
        <begin position="155"/>
        <end position="174"/>
    </location>
</feature>
<dbReference type="Gene3D" id="1.20.1250.20">
    <property type="entry name" value="MFS general substrate transporter like domains"/>
    <property type="match status" value="1"/>
</dbReference>
<evidence type="ECO:0000256" key="1">
    <source>
        <dbReference type="ARBA" id="ARBA00004651"/>
    </source>
</evidence>
<feature type="transmembrane region" description="Helical" evidence="7">
    <location>
        <begin position="249"/>
        <end position="273"/>
    </location>
</feature>
<comment type="caution">
    <text evidence="9">The sequence shown here is derived from an EMBL/GenBank/DDBJ whole genome shotgun (WGS) entry which is preliminary data.</text>
</comment>
<keyword evidence="4 7" id="KW-0812">Transmembrane</keyword>
<feature type="transmembrane region" description="Helical" evidence="7">
    <location>
        <begin position="279"/>
        <end position="302"/>
    </location>
</feature>
<keyword evidence="10" id="KW-1185">Reference proteome</keyword>
<feature type="transmembrane region" description="Helical" evidence="7">
    <location>
        <begin position="125"/>
        <end position="143"/>
    </location>
</feature>
<keyword evidence="6 7" id="KW-0472">Membrane</keyword>
<dbReference type="PANTHER" id="PTHR42718">
    <property type="entry name" value="MAJOR FACILITATOR SUPERFAMILY MULTIDRUG TRANSPORTER MFSC"/>
    <property type="match status" value="1"/>
</dbReference>
<sequence length="445" mass="43828">MLAVLCTAQFLVVANITLVTILLPALQRDLGFAGGGVQWVVSTYTLTFGCSLVIAGRLADLFGHRRVLGAGLCSFALGSLGCGLAGHPAVLLISRGAQGLGAAAVAAAALALLIRQFTRDRPRALAWWSASQALGGASGWLLGGVLSEVVGWRGVFLGNAALALLCAVLSPLLMPVGSRSARRVDVAGGALITLAMFLLVLGLTEAADPRTGPALLAGGALALVGFALVERRATDPVVPLVALRSRSLVTGTAVIALINAITTPVLTLCALHLQGARGVGAAWSGALFVPFNLAVIAGSVLAARRVGGRRGARLAVMAAAVGAIAAGAGVLVLLPSTGAFVVPVLVGFALLGLGGGSASVAANAEGTAGIAPGTADERGGVAGGLLNTATELGVALGMAVFVTVGTGQGGLRAALTAAAGTGLLIALGLLVLARRQVPAAMAVDS</sequence>
<evidence type="ECO:0000256" key="7">
    <source>
        <dbReference type="SAM" id="Phobius"/>
    </source>
</evidence>
<evidence type="ECO:0000256" key="4">
    <source>
        <dbReference type="ARBA" id="ARBA00022692"/>
    </source>
</evidence>
<feature type="transmembrane region" description="Helical" evidence="7">
    <location>
        <begin position="186"/>
        <end position="204"/>
    </location>
</feature>
<dbReference type="SUPFAM" id="SSF103473">
    <property type="entry name" value="MFS general substrate transporter"/>
    <property type="match status" value="1"/>
</dbReference>
<gene>
    <name evidence="9" type="ORF">GCM10010185_60710</name>
</gene>
<dbReference type="InterPro" id="IPR020846">
    <property type="entry name" value="MFS_dom"/>
</dbReference>